<keyword evidence="6" id="KW-0677">Repeat</keyword>
<dbReference type="InterPro" id="IPR036640">
    <property type="entry name" value="ABC1_TM_sf"/>
</dbReference>
<dbReference type="FunFam" id="3.40.50.300:FF:002980">
    <property type="entry name" value="ABC transporter C family member 9"/>
    <property type="match status" value="1"/>
</dbReference>
<evidence type="ECO:0000256" key="3">
    <source>
        <dbReference type="ARBA" id="ARBA00012191"/>
    </source>
</evidence>
<evidence type="ECO:0000256" key="2">
    <source>
        <dbReference type="ARBA" id="ARBA00009726"/>
    </source>
</evidence>
<comment type="similarity">
    <text evidence="2">Belongs to the ABC transporter superfamily. ABCC family. Conjugate transporter (TC 3.A.1.208) subfamily.</text>
</comment>
<feature type="transmembrane region" description="Helical" evidence="13">
    <location>
        <begin position="318"/>
        <end position="338"/>
    </location>
</feature>
<evidence type="ECO:0000256" key="12">
    <source>
        <dbReference type="SAM" id="MobiDB-lite"/>
    </source>
</evidence>
<feature type="region of interest" description="Disordered" evidence="12">
    <location>
        <begin position="210"/>
        <end position="234"/>
    </location>
</feature>
<reference evidence="16" key="1">
    <citation type="submission" date="2022-04" db="EMBL/GenBank/DDBJ databases">
        <title>Carnegiea gigantea Genome sequencing and assembly v2.</title>
        <authorList>
            <person name="Copetti D."/>
            <person name="Sanderson M.J."/>
            <person name="Burquez A."/>
            <person name="Wojciechowski M.F."/>
        </authorList>
    </citation>
    <scope>NUCLEOTIDE SEQUENCE</scope>
    <source>
        <strain evidence="16">SGP5-SGP5p</strain>
        <tissue evidence="16">Aerial part</tissue>
    </source>
</reference>
<evidence type="ECO:0000313" key="17">
    <source>
        <dbReference type="Proteomes" id="UP001153076"/>
    </source>
</evidence>
<dbReference type="Gene3D" id="3.40.50.300">
    <property type="entry name" value="P-loop containing nucleotide triphosphate hydrolases"/>
    <property type="match status" value="2"/>
</dbReference>
<dbReference type="Proteomes" id="UP001153076">
    <property type="component" value="Unassembled WGS sequence"/>
</dbReference>
<feature type="transmembrane region" description="Helical" evidence="13">
    <location>
        <begin position="358"/>
        <end position="374"/>
    </location>
</feature>
<keyword evidence="10 13" id="KW-0472">Membrane</keyword>
<evidence type="ECO:0000256" key="1">
    <source>
        <dbReference type="ARBA" id="ARBA00004141"/>
    </source>
</evidence>
<dbReference type="CDD" id="cd03250">
    <property type="entry name" value="ABCC_MRP_domain1"/>
    <property type="match status" value="1"/>
</dbReference>
<feature type="transmembrane region" description="Helical" evidence="13">
    <location>
        <begin position="150"/>
        <end position="169"/>
    </location>
</feature>
<dbReference type="AlphaFoldDB" id="A0A9Q1QQK0"/>
<dbReference type="FunFam" id="1.20.1560.10:FF:000003">
    <property type="entry name" value="ABC transporter C family member 10"/>
    <property type="match status" value="1"/>
</dbReference>
<accession>A0A9Q1QQK0</accession>
<comment type="catalytic activity">
    <reaction evidence="11">
        <text>ATP + H2O + xenobioticSide 1 = ADP + phosphate + xenobioticSide 2.</text>
        <dbReference type="EC" id="7.6.2.2"/>
    </reaction>
</comment>
<keyword evidence="5 13" id="KW-0812">Transmembrane</keyword>
<keyword evidence="17" id="KW-1185">Reference proteome</keyword>
<dbReference type="GO" id="GO:0016020">
    <property type="term" value="C:membrane"/>
    <property type="evidence" value="ECO:0007669"/>
    <property type="project" value="UniProtKB-SubCell"/>
</dbReference>
<dbReference type="Pfam" id="PF00005">
    <property type="entry name" value="ABC_tran"/>
    <property type="match status" value="2"/>
</dbReference>
<dbReference type="SMART" id="SM00382">
    <property type="entry name" value="AAA"/>
    <property type="match status" value="2"/>
</dbReference>
<dbReference type="InterPro" id="IPR017871">
    <property type="entry name" value="ABC_transporter-like_CS"/>
</dbReference>
<evidence type="ECO:0000256" key="10">
    <source>
        <dbReference type="ARBA" id="ARBA00023136"/>
    </source>
</evidence>
<protein>
    <recommendedName>
        <fullName evidence="3">ABC-type xenobiotic transporter</fullName>
        <ecNumber evidence="3">7.6.2.2</ecNumber>
    </recommendedName>
</protein>
<dbReference type="InterPro" id="IPR050173">
    <property type="entry name" value="ABC_transporter_C-like"/>
</dbReference>
<dbReference type="Pfam" id="PF00664">
    <property type="entry name" value="ABC_membrane"/>
    <property type="match status" value="2"/>
</dbReference>
<feature type="transmembrane region" description="Helical" evidence="13">
    <location>
        <begin position="431"/>
        <end position="452"/>
    </location>
</feature>
<evidence type="ECO:0000256" key="8">
    <source>
        <dbReference type="ARBA" id="ARBA00022840"/>
    </source>
</evidence>
<dbReference type="InterPro" id="IPR003439">
    <property type="entry name" value="ABC_transporter-like_ATP-bd"/>
</dbReference>
<proteinExistence type="inferred from homology"/>
<evidence type="ECO:0000256" key="6">
    <source>
        <dbReference type="ARBA" id="ARBA00022737"/>
    </source>
</evidence>
<feature type="region of interest" description="Disordered" evidence="12">
    <location>
        <begin position="852"/>
        <end position="892"/>
    </location>
</feature>
<evidence type="ECO:0000256" key="13">
    <source>
        <dbReference type="SAM" id="Phobius"/>
    </source>
</evidence>
<dbReference type="EC" id="7.6.2.2" evidence="3"/>
<dbReference type="GO" id="GO:0005524">
    <property type="term" value="F:ATP binding"/>
    <property type="evidence" value="ECO:0007669"/>
    <property type="project" value="UniProtKB-KW"/>
</dbReference>
<feature type="transmembrane region" description="Helical" evidence="13">
    <location>
        <begin position="181"/>
        <end position="201"/>
    </location>
</feature>
<dbReference type="OrthoDB" id="6500128at2759"/>
<dbReference type="FunFam" id="3.40.50.300:FF:000973">
    <property type="entry name" value="Multidrug resistance-associated protein 4"/>
    <property type="match status" value="1"/>
</dbReference>
<keyword evidence="4" id="KW-0813">Transport</keyword>
<dbReference type="SUPFAM" id="SSF52540">
    <property type="entry name" value="P-loop containing nucleoside triphosphate hydrolases"/>
    <property type="match status" value="2"/>
</dbReference>
<feature type="transmembrane region" description="Helical" evidence="13">
    <location>
        <begin position="458"/>
        <end position="477"/>
    </location>
</feature>
<feature type="transmembrane region" description="Helical" evidence="13">
    <location>
        <begin position="952"/>
        <end position="973"/>
    </location>
</feature>
<organism evidence="16 17">
    <name type="scientific">Carnegiea gigantea</name>
    <dbReference type="NCBI Taxonomy" id="171969"/>
    <lineage>
        <taxon>Eukaryota</taxon>
        <taxon>Viridiplantae</taxon>
        <taxon>Streptophyta</taxon>
        <taxon>Embryophyta</taxon>
        <taxon>Tracheophyta</taxon>
        <taxon>Spermatophyta</taxon>
        <taxon>Magnoliopsida</taxon>
        <taxon>eudicotyledons</taxon>
        <taxon>Gunneridae</taxon>
        <taxon>Pentapetalae</taxon>
        <taxon>Caryophyllales</taxon>
        <taxon>Cactineae</taxon>
        <taxon>Cactaceae</taxon>
        <taxon>Cactoideae</taxon>
        <taxon>Echinocereeae</taxon>
        <taxon>Carnegiea</taxon>
    </lineage>
</organism>
<name>A0A9Q1QQK0_9CARY</name>
<feature type="transmembrane region" description="Helical" evidence="13">
    <location>
        <begin position="1032"/>
        <end position="1054"/>
    </location>
</feature>
<feature type="transmembrane region" description="Helical" evidence="13">
    <location>
        <begin position="35"/>
        <end position="52"/>
    </location>
</feature>
<feature type="domain" description="ABC transmembrane type-1" evidence="15">
    <location>
        <begin position="918"/>
        <end position="1052"/>
    </location>
</feature>
<dbReference type="GO" id="GO:0008559">
    <property type="term" value="F:ABC-type xenobiotic transporter activity"/>
    <property type="evidence" value="ECO:0007669"/>
    <property type="project" value="UniProtKB-EC"/>
</dbReference>
<dbReference type="CDD" id="cd18579">
    <property type="entry name" value="ABC_6TM_ABCC_D1"/>
    <property type="match status" value="1"/>
</dbReference>
<dbReference type="PANTHER" id="PTHR24223:SF165">
    <property type="entry name" value="ABC TRANSPORTER C FAMILY MEMBER 15-RELATED"/>
    <property type="match status" value="1"/>
</dbReference>
<evidence type="ECO:0000256" key="4">
    <source>
        <dbReference type="ARBA" id="ARBA00022448"/>
    </source>
</evidence>
<dbReference type="PROSITE" id="PS00211">
    <property type="entry name" value="ABC_TRANSPORTER_1"/>
    <property type="match status" value="1"/>
</dbReference>
<feature type="domain" description="ABC transporter" evidence="14">
    <location>
        <begin position="634"/>
        <end position="866"/>
    </location>
</feature>
<gene>
    <name evidence="16" type="ORF">Cgig2_033240</name>
</gene>
<feature type="transmembrane region" description="Helical" evidence="13">
    <location>
        <begin position="86"/>
        <end position="106"/>
    </location>
</feature>
<dbReference type="SUPFAM" id="SSF90123">
    <property type="entry name" value="ABC transporter transmembrane region"/>
    <property type="match status" value="2"/>
</dbReference>
<evidence type="ECO:0000256" key="9">
    <source>
        <dbReference type="ARBA" id="ARBA00022989"/>
    </source>
</evidence>
<evidence type="ECO:0000313" key="16">
    <source>
        <dbReference type="EMBL" id="KAJ8450046.1"/>
    </source>
</evidence>
<feature type="compositionally biased region" description="Basic and acidic residues" evidence="12">
    <location>
        <begin position="878"/>
        <end position="892"/>
    </location>
</feature>
<dbReference type="InterPro" id="IPR027417">
    <property type="entry name" value="P-loop_NTPase"/>
</dbReference>
<keyword evidence="7" id="KW-0547">Nucleotide-binding</keyword>
<feature type="transmembrane region" description="Helical" evidence="13">
    <location>
        <begin position="554"/>
        <end position="575"/>
    </location>
</feature>
<dbReference type="PANTHER" id="PTHR24223">
    <property type="entry name" value="ATP-BINDING CASSETTE SUB-FAMILY C"/>
    <property type="match status" value="1"/>
</dbReference>
<evidence type="ECO:0000256" key="7">
    <source>
        <dbReference type="ARBA" id="ARBA00022741"/>
    </source>
</evidence>
<dbReference type="InterPro" id="IPR003593">
    <property type="entry name" value="AAA+_ATPase"/>
</dbReference>
<sequence length="1251" mass="138506">MCNKINHDLFHVADTELLNLNGLEPLDSPCLWEKVSAVLLLGFYGILLLDLIRKLAHSLRTHGTKAAEKDPETYPNEARLALSSKISFVSSILLLATHSISLLLLLKGRGNPCNSPLSSLTVEILQVISWVIAILVVYRILSKRYLIFPGVLRLWWISNFLISASHLALDSHFVIKNHGQFGIQAYADILGLLASAVLLAISIKGRMRTAPDDERSNLHDPLLNGKPETHSGDKTESLYSKATFLDLVTFSWLNPLFVIGSKKPLEQDEIPEVDIKDSATFLSKSLDESLKQVKEEAGSGISNPSIYKAIYLLARKKAALNAMFAVISALSSYVGPYLINDFVDFLSDKKHQSLRRGYLLAVGFLGAKVVETTAQRQWIFGARQLGLRLRAALISHIYRKGLVLSSQARQGHTSGEIINYMSVDVQRITDFAWYINTVWMLPIQISLAIFVLHTNLGLGSVAGLAATLIVMSCNIPLARMQKRYQSKIMDAKDARMKATSEVLRNMKTIKLQAWDCQFVHKLESLRNIEYNWIWKSLRLGAIGAFIFWGSPTFISIVTFGACLLMGIPLTAGRVLSALATFRMLQDPIFSLPDLLNVIAQAKVSADRVASYLQGEEIQHDTIQFIPKEETPYAIDVDEGKFSWEGDSRSPTLDGIQLQVIRGMKVAICGTVGSGKSSLLSSIIGEIQKLSGTIKISGSKAYVPQSPWILTGNIRENILFGNPYDAAKYDKTVKACALLKDFELFSHGDLTEIGERGINMSGGQKQRIQIARAVYQDADIYLLDDPFSAVDAHTGTQLFQVMQHGKIAQAGSFKELLKQNIGFEQLVGAHSQALESIITVENSSRTYETALPEVRTCPDPSSNAEQIQQREEPEDDLSPEMKEKEGRLIQDEEREKGSIGKEVYWSYLTIVKRGALVPVILLAQSSFQVLQIASNYWMAWACPMSSDVAPTAGMNFVLLVYVLLSVGGSLCVLVRSTVSAKAGLLTAEKLFKNMLNNVMRAPMSFFDSTPTGRILNRASSDQSVLDLEMAQRIGWAAFSAIQLLGIAGLAVTYGINLNVLQASVIWNICNAENKMISVERILQYTKLTSEAPFVIDDCRPPKNWPISGTICFQNLQIRYAEHLPSVLKNITCTFPGRKKIGVVGRTGSGKSTLIQAIFRIVEPREGSIVIDGVDICKIGLHDLRSRLSIIPQDPTMFDGTVRGNLDPLQQYSDSKIWEALDKCQLGDIVRAKEGRLESPGKYFYDDLDCILL</sequence>
<dbReference type="Gene3D" id="1.20.1560.10">
    <property type="entry name" value="ABC transporter type 1, transmembrane domain"/>
    <property type="match status" value="2"/>
</dbReference>
<dbReference type="EMBL" id="JAKOGI010000017">
    <property type="protein sequence ID" value="KAJ8450046.1"/>
    <property type="molecule type" value="Genomic_DNA"/>
</dbReference>
<comment type="subcellular location">
    <subcellularLocation>
        <location evidence="1">Membrane</location>
        <topology evidence="1">Multi-pass membrane protein</topology>
    </subcellularLocation>
</comment>
<evidence type="ECO:0000256" key="11">
    <source>
        <dbReference type="ARBA" id="ARBA00034018"/>
    </source>
</evidence>
<dbReference type="InterPro" id="IPR011527">
    <property type="entry name" value="ABC1_TM_dom"/>
</dbReference>
<keyword evidence="9 13" id="KW-1133">Transmembrane helix</keyword>
<dbReference type="PROSITE" id="PS50929">
    <property type="entry name" value="ABC_TM1F"/>
    <property type="match status" value="2"/>
</dbReference>
<evidence type="ECO:0000259" key="14">
    <source>
        <dbReference type="PROSITE" id="PS50893"/>
    </source>
</evidence>
<evidence type="ECO:0000259" key="15">
    <source>
        <dbReference type="PROSITE" id="PS50929"/>
    </source>
</evidence>
<dbReference type="GO" id="GO:0016887">
    <property type="term" value="F:ATP hydrolysis activity"/>
    <property type="evidence" value="ECO:0007669"/>
    <property type="project" value="InterPro"/>
</dbReference>
<comment type="caution">
    <text evidence="16">The sequence shown here is derived from an EMBL/GenBank/DDBJ whole genome shotgun (WGS) entry which is preliminary data.</text>
</comment>
<feature type="transmembrane region" description="Helical" evidence="13">
    <location>
        <begin position="118"/>
        <end position="138"/>
    </location>
</feature>
<dbReference type="InterPro" id="IPR044746">
    <property type="entry name" value="ABCC_6TM_D1"/>
</dbReference>
<keyword evidence="8" id="KW-0067">ATP-binding</keyword>
<dbReference type="PROSITE" id="PS50893">
    <property type="entry name" value="ABC_TRANSPORTER_2"/>
    <property type="match status" value="1"/>
</dbReference>
<evidence type="ECO:0000256" key="5">
    <source>
        <dbReference type="ARBA" id="ARBA00022692"/>
    </source>
</evidence>
<feature type="domain" description="ABC transmembrane type-1" evidence="15">
    <location>
        <begin position="324"/>
        <end position="600"/>
    </location>
</feature>